<feature type="non-terminal residue" evidence="1">
    <location>
        <position position="1"/>
    </location>
</feature>
<feature type="non-terminal residue" evidence="1">
    <location>
        <position position="71"/>
    </location>
</feature>
<comment type="caution">
    <text evidence="1">The sequence shown here is derived from an EMBL/GenBank/DDBJ whole genome shotgun (WGS) entry which is preliminary data.</text>
</comment>
<protein>
    <submittedName>
        <fullName evidence="1">Uncharacterized protein</fullName>
    </submittedName>
</protein>
<evidence type="ECO:0000313" key="1">
    <source>
        <dbReference type="EMBL" id="KAI4807790.1"/>
    </source>
</evidence>
<gene>
    <name evidence="1" type="ORF">KUCAC02_027575</name>
</gene>
<name>A0ACB9W4E7_CHAAC</name>
<proteinExistence type="predicted"/>
<evidence type="ECO:0000313" key="2">
    <source>
        <dbReference type="Proteomes" id="UP001057452"/>
    </source>
</evidence>
<reference evidence="1" key="1">
    <citation type="submission" date="2022-05" db="EMBL/GenBank/DDBJ databases">
        <title>Chromosome-level genome of Chaenocephalus aceratus.</title>
        <authorList>
            <person name="Park H."/>
        </authorList>
    </citation>
    <scope>NUCLEOTIDE SEQUENCE</scope>
    <source>
        <strain evidence="1">KU_202001</strain>
    </source>
</reference>
<keyword evidence="2" id="KW-1185">Reference proteome</keyword>
<accession>A0ACB9W4E7</accession>
<organism evidence="1 2">
    <name type="scientific">Chaenocephalus aceratus</name>
    <name type="common">Blackfin icefish</name>
    <name type="synonym">Chaenichthys aceratus</name>
    <dbReference type="NCBI Taxonomy" id="36190"/>
    <lineage>
        <taxon>Eukaryota</taxon>
        <taxon>Metazoa</taxon>
        <taxon>Chordata</taxon>
        <taxon>Craniata</taxon>
        <taxon>Vertebrata</taxon>
        <taxon>Euteleostomi</taxon>
        <taxon>Actinopterygii</taxon>
        <taxon>Neopterygii</taxon>
        <taxon>Teleostei</taxon>
        <taxon>Neoteleostei</taxon>
        <taxon>Acanthomorphata</taxon>
        <taxon>Eupercaria</taxon>
        <taxon>Perciformes</taxon>
        <taxon>Notothenioidei</taxon>
        <taxon>Channichthyidae</taxon>
        <taxon>Chaenocephalus</taxon>
    </lineage>
</organism>
<sequence>SWQCSSVGSYSQNPRVPRGTHLAPFSCALVCRALVASSTLSAYGEASFGSFSARHPEAAVAPASLPTSVFV</sequence>
<dbReference type="Proteomes" id="UP001057452">
    <property type="component" value="Chromosome 19"/>
</dbReference>
<dbReference type="EMBL" id="CM043803">
    <property type="protein sequence ID" value="KAI4807790.1"/>
    <property type="molecule type" value="Genomic_DNA"/>
</dbReference>